<accession>A0A8J7J3D2</accession>
<dbReference type="InterPro" id="IPR007507">
    <property type="entry name" value="Glycos_transf_N"/>
</dbReference>
<keyword evidence="8" id="KW-1003">Cell membrane</keyword>
<comment type="catalytic activity">
    <reaction evidence="7 8">
        <text>lipid IVA (E. coli) + CMP-3-deoxy-beta-D-manno-octulosonate = alpha-Kdo-(2-&gt;6)-lipid IVA (E. coli) + CMP + H(+)</text>
        <dbReference type="Rhea" id="RHEA:28066"/>
        <dbReference type="ChEBI" id="CHEBI:15378"/>
        <dbReference type="ChEBI" id="CHEBI:58603"/>
        <dbReference type="ChEBI" id="CHEBI:60364"/>
        <dbReference type="ChEBI" id="CHEBI:60377"/>
        <dbReference type="ChEBI" id="CHEBI:85987"/>
        <dbReference type="EC" id="2.4.99.12"/>
    </reaction>
</comment>
<name>A0A8J7J3D2_9RHOB</name>
<evidence type="ECO:0000256" key="2">
    <source>
        <dbReference type="ARBA" id="ARBA00004713"/>
    </source>
</evidence>
<evidence type="ECO:0000313" key="10">
    <source>
        <dbReference type="EMBL" id="MBJ6372895.1"/>
    </source>
</evidence>
<dbReference type="Gene3D" id="3.40.50.11720">
    <property type="entry name" value="3-Deoxy-D-manno-octulosonic-acid transferase, N-terminal domain"/>
    <property type="match status" value="1"/>
</dbReference>
<evidence type="ECO:0000256" key="5">
    <source>
        <dbReference type="ARBA" id="ARBA00022679"/>
    </source>
</evidence>
<dbReference type="Gene3D" id="3.40.50.2000">
    <property type="entry name" value="Glycogen Phosphorylase B"/>
    <property type="match status" value="1"/>
</dbReference>
<comment type="similarity">
    <text evidence="8">Belongs to the glycosyltransferase group 1 family.</text>
</comment>
<evidence type="ECO:0000256" key="6">
    <source>
        <dbReference type="ARBA" id="ARBA00031445"/>
    </source>
</evidence>
<feature type="domain" description="3-deoxy-D-manno-octulosonic-acid transferase N-terminal" evidence="9">
    <location>
        <begin position="30"/>
        <end position="189"/>
    </location>
</feature>
<reference evidence="10" key="1">
    <citation type="submission" date="2020-12" db="EMBL/GenBank/DDBJ databases">
        <title>Sedimentitalea sp. nov., isolated from sand in Incheon.</title>
        <authorList>
            <person name="Kim W."/>
        </authorList>
    </citation>
    <scope>NUCLEOTIDE SEQUENCE</scope>
    <source>
        <strain evidence="10">CAU 1593</strain>
    </source>
</reference>
<keyword evidence="8" id="KW-0472">Membrane</keyword>
<protein>
    <recommendedName>
        <fullName evidence="4 8">3-deoxy-D-manno-octulosonic acid transferase</fullName>
        <shortName evidence="8">Kdo transferase</shortName>
        <ecNumber evidence="3 8">2.4.99.12</ecNumber>
    </recommendedName>
    <alternativeName>
        <fullName evidence="6 8">Lipid IV(A) 3-deoxy-D-manno-octulosonic acid transferase</fullName>
    </alternativeName>
</protein>
<keyword evidence="5 8" id="KW-0808">Transferase</keyword>
<evidence type="ECO:0000313" key="11">
    <source>
        <dbReference type="Proteomes" id="UP000619079"/>
    </source>
</evidence>
<dbReference type="AlphaFoldDB" id="A0A8J7J3D2"/>
<dbReference type="GO" id="GO:0043842">
    <property type="term" value="F:Kdo transferase activity"/>
    <property type="evidence" value="ECO:0007669"/>
    <property type="project" value="UniProtKB-EC"/>
</dbReference>
<evidence type="ECO:0000256" key="1">
    <source>
        <dbReference type="ARBA" id="ARBA00003394"/>
    </source>
</evidence>
<dbReference type="GO" id="GO:0005886">
    <property type="term" value="C:plasma membrane"/>
    <property type="evidence" value="ECO:0007669"/>
    <property type="project" value="UniProtKB-SubCell"/>
</dbReference>
<evidence type="ECO:0000259" key="9">
    <source>
        <dbReference type="Pfam" id="PF04413"/>
    </source>
</evidence>
<gene>
    <name evidence="10" type="ORF">JF290_15310</name>
</gene>
<evidence type="ECO:0000256" key="7">
    <source>
        <dbReference type="ARBA" id="ARBA00049183"/>
    </source>
</evidence>
<evidence type="ECO:0000256" key="8">
    <source>
        <dbReference type="RuleBase" id="RU365103"/>
    </source>
</evidence>
<evidence type="ECO:0000256" key="4">
    <source>
        <dbReference type="ARBA" id="ARBA00019077"/>
    </source>
</evidence>
<comment type="subcellular location">
    <subcellularLocation>
        <location evidence="8">Cell membrane</location>
    </subcellularLocation>
</comment>
<comment type="caution">
    <text evidence="10">The sequence shown here is derived from an EMBL/GenBank/DDBJ whole genome shotgun (WGS) entry which is preliminary data.</text>
</comment>
<dbReference type="SUPFAM" id="SSF53756">
    <property type="entry name" value="UDP-Glycosyltransferase/glycogen phosphorylase"/>
    <property type="match status" value="1"/>
</dbReference>
<organism evidence="10 11">
    <name type="scientific">Sedimentitalea arenosa</name>
    <dbReference type="NCBI Taxonomy" id="2798803"/>
    <lineage>
        <taxon>Bacteria</taxon>
        <taxon>Pseudomonadati</taxon>
        <taxon>Pseudomonadota</taxon>
        <taxon>Alphaproteobacteria</taxon>
        <taxon>Rhodobacterales</taxon>
        <taxon>Paracoccaceae</taxon>
        <taxon>Sedimentitalea</taxon>
    </lineage>
</organism>
<dbReference type="PANTHER" id="PTHR42755">
    <property type="entry name" value="3-DEOXY-MANNO-OCTULOSONATE CYTIDYLYLTRANSFERASE"/>
    <property type="match status" value="1"/>
</dbReference>
<comment type="pathway">
    <text evidence="2 8">Bacterial outer membrane biogenesis; LPS core biosynthesis.</text>
</comment>
<dbReference type="GO" id="GO:0009244">
    <property type="term" value="P:lipopolysaccharide core region biosynthetic process"/>
    <property type="evidence" value="ECO:0007669"/>
    <property type="project" value="UniProtKB-UniRule"/>
</dbReference>
<dbReference type="Proteomes" id="UP000619079">
    <property type="component" value="Unassembled WGS sequence"/>
</dbReference>
<dbReference type="RefSeq" id="WP_199025763.1">
    <property type="nucleotide sequence ID" value="NZ_JAELVR010000010.1"/>
</dbReference>
<dbReference type="InterPro" id="IPR038107">
    <property type="entry name" value="Glycos_transf_N_sf"/>
</dbReference>
<proteinExistence type="inferred from homology"/>
<sequence>MSRGTLGLSAFRTLARRETNQHDLDGAEPRPKGEVLWAHATSTARYSALCSLGLRLRALRSDLRMLISVARTHIDPKPEPLEGCDLIVSLDADSPAAARAFLAHWQPDICLWTGGDLMPALIEATSEAGVPLILLDISETEFPARRRSWLPDGLRSTLNRFDVILANSEEAMATLNRIGVFGPKLSVSARLRNSAAPPSCSDEELAEVTRDIAGRPVWLAAHLRAEEFGAVLAAHRTALRLVHRLLLIAVTDRASDADLLKEQMAEAGLRSIDWDTGDVIEENTQAVVSRDLDNLGLWYRVAPLTFLGRSLDADASGRSPLEAAALGSAVLYGPHVGAHVESYARLAAAGAARNVRDGESLGSAVIQLVAPDHAAAMALAGWEVVTEDAHLTDRLIDLILDFLDLREAQDARS</sequence>
<keyword evidence="8" id="KW-0448">Lipopolysaccharide biosynthesis</keyword>
<keyword evidence="11" id="KW-1185">Reference proteome</keyword>
<dbReference type="UniPathway" id="UPA00958"/>
<dbReference type="EC" id="2.4.99.12" evidence="3 8"/>
<dbReference type="Pfam" id="PF04413">
    <property type="entry name" value="Glycos_transf_N"/>
    <property type="match status" value="1"/>
</dbReference>
<dbReference type="PANTHER" id="PTHR42755:SF1">
    <property type="entry name" value="3-DEOXY-D-MANNO-OCTULOSONIC ACID TRANSFERASE, MITOCHONDRIAL-RELATED"/>
    <property type="match status" value="1"/>
</dbReference>
<comment type="function">
    <text evidence="1 8">Involved in lipopolysaccharide (LPS) biosynthesis. Catalyzes the transfer of 3-deoxy-D-manno-octulosonate (Kdo) residue(s) from CMP-Kdo to lipid IV(A), the tetraacyldisaccharide-1,4'-bisphosphate precursor of lipid A.</text>
</comment>
<dbReference type="InterPro" id="IPR039901">
    <property type="entry name" value="Kdotransferase"/>
</dbReference>
<dbReference type="EMBL" id="JAELVR010000010">
    <property type="protein sequence ID" value="MBJ6372895.1"/>
    <property type="molecule type" value="Genomic_DNA"/>
</dbReference>
<evidence type="ECO:0000256" key="3">
    <source>
        <dbReference type="ARBA" id="ARBA00012621"/>
    </source>
</evidence>
<dbReference type="GO" id="GO:0009245">
    <property type="term" value="P:lipid A biosynthetic process"/>
    <property type="evidence" value="ECO:0007669"/>
    <property type="project" value="TreeGrafter"/>
</dbReference>